<dbReference type="Proteomes" id="UP000238007">
    <property type="component" value="Unassembled WGS sequence"/>
</dbReference>
<organism evidence="1 2">
    <name type="scientific">Yoonia maritima</name>
    <dbReference type="NCBI Taxonomy" id="1435347"/>
    <lineage>
        <taxon>Bacteria</taxon>
        <taxon>Pseudomonadati</taxon>
        <taxon>Pseudomonadota</taxon>
        <taxon>Alphaproteobacteria</taxon>
        <taxon>Rhodobacterales</taxon>
        <taxon>Paracoccaceae</taxon>
        <taxon>Yoonia</taxon>
    </lineage>
</organism>
<name>A0A2T0VYW8_9RHOB</name>
<keyword evidence="2" id="KW-1185">Reference proteome</keyword>
<gene>
    <name evidence="1" type="ORF">CLV80_1051</name>
</gene>
<reference evidence="1 2" key="1">
    <citation type="submission" date="2018-03" db="EMBL/GenBank/DDBJ databases">
        <title>Genomic Encyclopedia of Archaeal and Bacterial Type Strains, Phase II (KMG-II): from individual species to whole genera.</title>
        <authorList>
            <person name="Goeker M."/>
        </authorList>
    </citation>
    <scope>NUCLEOTIDE SEQUENCE [LARGE SCALE GENOMIC DNA]</scope>
    <source>
        <strain evidence="1 2">DSM 101533</strain>
    </source>
</reference>
<comment type="caution">
    <text evidence="1">The sequence shown here is derived from an EMBL/GenBank/DDBJ whole genome shotgun (WGS) entry which is preliminary data.</text>
</comment>
<protein>
    <submittedName>
        <fullName evidence="1">Uncharacterized protein</fullName>
    </submittedName>
</protein>
<dbReference type="AlphaFoldDB" id="A0A2T0VYW8"/>
<accession>A0A2T0VYW8</accession>
<evidence type="ECO:0000313" key="1">
    <source>
        <dbReference type="EMBL" id="PRY77523.1"/>
    </source>
</evidence>
<sequence length="68" mass="7541">MTRYGVAVVGLVHGGHFRFAPKSGRVPRLSLMSADFAPNHAERFTFGGELRRFLQRTCRETGDDSGLC</sequence>
<evidence type="ECO:0000313" key="2">
    <source>
        <dbReference type="Proteomes" id="UP000238007"/>
    </source>
</evidence>
<proteinExistence type="predicted"/>
<dbReference type="EMBL" id="PVTP01000005">
    <property type="protein sequence ID" value="PRY77523.1"/>
    <property type="molecule type" value="Genomic_DNA"/>
</dbReference>